<dbReference type="UniPathway" id="UPA00053">
    <property type="reaction ID" value="UER00088"/>
</dbReference>
<feature type="binding site" evidence="7">
    <location>
        <position position="140"/>
    </location>
    <ligand>
        <name>substrate</name>
    </ligand>
</feature>
<evidence type="ECO:0000256" key="5">
    <source>
        <dbReference type="ARBA" id="ARBA00022840"/>
    </source>
</evidence>
<dbReference type="GO" id="GO:0009073">
    <property type="term" value="P:aromatic amino acid family biosynthetic process"/>
    <property type="evidence" value="ECO:0007669"/>
    <property type="project" value="UniProtKB-KW"/>
</dbReference>
<dbReference type="GO" id="GO:0000287">
    <property type="term" value="F:magnesium ion binding"/>
    <property type="evidence" value="ECO:0007669"/>
    <property type="project" value="UniProtKB-UniRule"/>
</dbReference>
<keyword evidence="6 7" id="KW-0057">Aromatic amino acid biosynthesis</keyword>
<dbReference type="KEGG" id="rsi:Runsl_5418"/>
<dbReference type="GO" id="GO:0008652">
    <property type="term" value="P:amino acid biosynthetic process"/>
    <property type="evidence" value="ECO:0007669"/>
    <property type="project" value="UniProtKB-KW"/>
</dbReference>
<protein>
    <recommendedName>
        <fullName evidence="7">Shikimate kinase</fullName>
        <shortName evidence="7">SK</shortName>
        <ecNumber evidence="7">2.7.1.71</ecNumber>
    </recommendedName>
</protein>
<dbReference type="Gene3D" id="3.40.50.300">
    <property type="entry name" value="P-loop containing nucleotide triphosphate hydrolases"/>
    <property type="match status" value="1"/>
</dbReference>
<dbReference type="Proteomes" id="UP000000493">
    <property type="component" value="Chromosome"/>
</dbReference>
<evidence type="ECO:0000313" key="8">
    <source>
        <dbReference type="EMBL" id="AEI51709.1"/>
    </source>
</evidence>
<comment type="function">
    <text evidence="7">Catalyzes the specific phosphorylation of the 3-hydroxyl group of shikimic acid using ATP as a cosubstrate.</text>
</comment>
<comment type="cofactor">
    <cofactor evidence="7">
        <name>Mg(2+)</name>
        <dbReference type="ChEBI" id="CHEBI:18420"/>
    </cofactor>
    <text evidence="7">Binds 1 Mg(2+) ion per subunit.</text>
</comment>
<reference evidence="9" key="1">
    <citation type="submission" date="2011-06" db="EMBL/GenBank/DDBJ databases">
        <title>The complete genome of chromosome of Runella slithyformis DSM 19594.</title>
        <authorList>
            <consortium name="US DOE Joint Genome Institute (JGI-PGF)"/>
            <person name="Lucas S."/>
            <person name="Han J."/>
            <person name="Lapidus A."/>
            <person name="Bruce D."/>
            <person name="Goodwin L."/>
            <person name="Pitluck S."/>
            <person name="Peters L."/>
            <person name="Kyrpides N."/>
            <person name="Mavromatis K."/>
            <person name="Ivanova N."/>
            <person name="Ovchinnikova G."/>
            <person name="Zhang X."/>
            <person name="Misra M."/>
            <person name="Detter J.C."/>
            <person name="Tapia R."/>
            <person name="Han C."/>
            <person name="Land M."/>
            <person name="Hauser L."/>
            <person name="Markowitz V."/>
            <person name="Cheng J.-F."/>
            <person name="Hugenholtz P."/>
            <person name="Woyke T."/>
            <person name="Wu D."/>
            <person name="Tindall B."/>
            <person name="Faehrich R."/>
            <person name="Brambilla E."/>
            <person name="Klenk H.-P."/>
            <person name="Eisen J.A."/>
        </authorList>
    </citation>
    <scope>NUCLEOTIDE SEQUENCE [LARGE SCALE GENOMIC DNA]</scope>
    <source>
        <strain evidence="9">ATCC 29530 / DSM 19594 / LMG 11500 / NCIMB 11436 / LSU 4</strain>
    </source>
</reference>
<keyword evidence="9" id="KW-1185">Reference proteome</keyword>
<feature type="binding site" evidence="7">
    <location>
        <position position="57"/>
    </location>
    <ligand>
        <name>substrate</name>
    </ligand>
</feature>
<comment type="subcellular location">
    <subcellularLocation>
        <location evidence="7">Cytoplasm</location>
    </subcellularLocation>
</comment>
<feature type="binding site" evidence="7">
    <location>
        <position position="79"/>
    </location>
    <ligand>
        <name>substrate</name>
    </ligand>
</feature>
<dbReference type="AlphaFoldDB" id="A0A7U3ZQW6"/>
<dbReference type="HAMAP" id="MF_00109">
    <property type="entry name" value="Shikimate_kinase"/>
    <property type="match status" value="1"/>
</dbReference>
<evidence type="ECO:0000256" key="6">
    <source>
        <dbReference type="ARBA" id="ARBA00023141"/>
    </source>
</evidence>
<comment type="catalytic activity">
    <reaction evidence="7">
        <text>shikimate + ATP = 3-phosphoshikimate + ADP + H(+)</text>
        <dbReference type="Rhea" id="RHEA:13121"/>
        <dbReference type="ChEBI" id="CHEBI:15378"/>
        <dbReference type="ChEBI" id="CHEBI:30616"/>
        <dbReference type="ChEBI" id="CHEBI:36208"/>
        <dbReference type="ChEBI" id="CHEBI:145989"/>
        <dbReference type="ChEBI" id="CHEBI:456216"/>
        <dbReference type="EC" id="2.7.1.71"/>
    </reaction>
</comment>
<organism evidence="8 9">
    <name type="scientific">Runella slithyformis (strain ATCC 29530 / DSM 19594 / LMG 11500 / NCIMB 11436 / LSU 4)</name>
    <dbReference type="NCBI Taxonomy" id="761193"/>
    <lineage>
        <taxon>Bacteria</taxon>
        <taxon>Pseudomonadati</taxon>
        <taxon>Bacteroidota</taxon>
        <taxon>Cytophagia</taxon>
        <taxon>Cytophagales</taxon>
        <taxon>Spirosomataceae</taxon>
        <taxon>Runella</taxon>
    </lineage>
</organism>
<feature type="binding site" evidence="7">
    <location>
        <position position="119"/>
    </location>
    <ligand>
        <name>ATP</name>
        <dbReference type="ChEBI" id="CHEBI:30616"/>
    </ligand>
</feature>
<evidence type="ECO:0000256" key="3">
    <source>
        <dbReference type="ARBA" id="ARBA00022741"/>
    </source>
</evidence>
<sequence>MKNIFLVGLPSSGKTTLGKQLARQLRYRFVDTDVLIVKEEGMSINAIFAQKGEPYFREAEARILRAIRPDSKLIVATGGGVPYFHDNMAYIKENGISVFLDVAPEEIVDRIQRHSSNDRPTYQKQDTQLLENLQQRYRDRFPFYSQADFTLKGESLNIRQLLNVLQEVVTV</sequence>
<dbReference type="GO" id="GO:0004765">
    <property type="term" value="F:shikimate kinase activity"/>
    <property type="evidence" value="ECO:0007669"/>
    <property type="project" value="UniProtKB-UniRule"/>
</dbReference>
<feature type="binding site" evidence="7">
    <location>
        <begin position="11"/>
        <end position="16"/>
    </location>
    <ligand>
        <name>ATP</name>
        <dbReference type="ChEBI" id="CHEBI:30616"/>
    </ligand>
</feature>
<accession>A0A7U3ZQW6</accession>
<dbReference type="InterPro" id="IPR027417">
    <property type="entry name" value="P-loop_NTPase"/>
</dbReference>
<dbReference type="InterPro" id="IPR031322">
    <property type="entry name" value="Shikimate/glucono_kinase"/>
</dbReference>
<feature type="binding site" evidence="7">
    <location>
        <position position="33"/>
    </location>
    <ligand>
        <name>substrate</name>
    </ligand>
</feature>
<evidence type="ECO:0000256" key="1">
    <source>
        <dbReference type="ARBA" id="ARBA00022605"/>
    </source>
</evidence>
<dbReference type="InterPro" id="IPR000623">
    <property type="entry name" value="Shikimate_kinase/TSH1"/>
</dbReference>
<feature type="binding site" evidence="7">
    <location>
        <position position="15"/>
    </location>
    <ligand>
        <name>Mg(2+)</name>
        <dbReference type="ChEBI" id="CHEBI:18420"/>
    </ligand>
</feature>
<keyword evidence="4 7" id="KW-0418">Kinase</keyword>
<dbReference type="PANTHER" id="PTHR21087:SF16">
    <property type="entry name" value="SHIKIMATE KINASE 1, CHLOROPLASTIC"/>
    <property type="match status" value="1"/>
</dbReference>
<evidence type="ECO:0000256" key="2">
    <source>
        <dbReference type="ARBA" id="ARBA00022679"/>
    </source>
</evidence>
<dbReference type="GO" id="GO:0009423">
    <property type="term" value="P:chorismate biosynthetic process"/>
    <property type="evidence" value="ECO:0007669"/>
    <property type="project" value="UniProtKB-UniRule"/>
</dbReference>
<dbReference type="GO" id="GO:0005524">
    <property type="term" value="F:ATP binding"/>
    <property type="evidence" value="ECO:0007669"/>
    <property type="project" value="UniProtKB-UniRule"/>
</dbReference>
<comment type="subunit">
    <text evidence="7">Monomer.</text>
</comment>
<keyword evidence="5 7" id="KW-0067">ATP-binding</keyword>
<dbReference type="PRINTS" id="PR01100">
    <property type="entry name" value="SHIKIMTKNASE"/>
</dbReference>
<keyword evidence="7" id="KW-0479">Metal-binding</keyword>
<gene>
    <name evidence="7" type="primary">aroK</name>
    <name evidence="8" type="ordered locus">Runsl_5418</name>
</gene>
<comment type="similarity">
    <text evidence="7">Belongs to the shikimate kinase family.</text>
</comment>
<dbReference type="Pfam" id="PF01202">
    <property type="entry name" value="SKI"/>
    <property type="match status" value="1"/>
</dbReference>
<dbReference type="PANTHER" id="PTHR21087">
    <property type="entry name" value="SHIKIMATE KINASE"/>
    <property type="match status" value="1"/>
</dbReference>
<dbReference type="EC" id="2.7.1.71" evidence="7"/>
<comment type="caution">
    <text evidence="7">Lacks conserved residue(s) required for the propagation of feature annotation.</text>
</comment>
<evidence type="ECO:0000256" key="7">
    <source>
        <dbReference type="HAMAP-Rule" id="MF_00109"/>
    </source>
</evidence>
<name>A0A7U3ZQW6_RUNSL</name>
<reference evidence="8 9" key="2">
    <citation type="journal article" date="2012" name="Stand. Genomic Sci.">
        <title>Complete genome sequence of the aquatic bacterium Runella slithyformis type strain (LSU 4(T)).</title>
        <authorList>
            <person name="Copeland A."/>
            <person name="Zhang X."/>
            <person name="Misra M."/>
            <person name="Lapidus A."/>
            <person name="Nolan M."/>
            <person name="Lucas S."/>
            <person name="Deshpande S."/>
            <person name="Cheng J.F."/>
            <person name="Tapia R."/>
            <person name="Goodwin L.A."/>
            <person name="Pitluck S."/>
            <person name="Liolios K."/>
            <person name="Pagani I."/>
            <person name="Ivanova N."/>
            <person name="Mikhailova N."/>
            <person name="Pati A."/>
            <person name="Chen A."/>
            <person name="Palaniappan K."/>
            <person name="Land M."/>
            <person name="Hauser L."/>
            <person name="Pan C."/>
            <person name="Jeffries C.D."/>
            <person name="Detter J.C."/>
            <person name="Brambilla E.M."/>
            <person name="Rohde M."/>
            <person name="Djao O.D."/>
            <person name="Goker M."/>
            <person name="Sikorski J."/>
            <person name="Tindall B.J."/>
            <person name="Woyke T."/>
            <person name="Bristow J."/>
            <person name="Eisen J.A."/>
            <person name="Markowitz V."/>
            <person name="Hugenholtz P."/>
            <person name="Kyrpides N.C."/>
            <person name="Klenk H.P."/>
            <person name="Mavromatis K."/>
        </authorList>
    </citation>
    <scope>NUCLEOTIDE SEQUENCE [LARGE SCALE GENOMIC DNA]</scope>
    <source>
        <strain evidence="9">ATCC 29530 / DSM 19594 / LMG 11500 / NCIMB 11436 / LSU 4</strain>
    </source>
</reference>
<dbReference type="SUPFAM" id="SSF52540">
    <property type="entry name" value="P-loop containing nucleoside triphosphate hydrolases"/>
    <property type="match status" value="1"/>
</dbReference>
<proteinExistence type="inferred from homology"/>
<dbReference type="GO" id="GO:0005829">
    <property type="term" value="C:cytosol"/>
    <property type="evidence" value="ECO:0007669"/>
    <property type="project" value="TreeGrafter"/>
</dbReference>
<evidence type="ECO:0000313" key="9">
    <source>
        <dbReference type="Proteomes" id="UP000000493"/>
    </source>
</evidence>
<keyword evidence="1 7" id="KW-0028">Amino-acid biosynthesis</keyword>
<comment type="pathway">
    <text evidence="7">Metabolic intermediate biosynthesis; chorismate biosynthesis; chorismate from D-erythrose 4-phosphate and phosphoenolpyruvate: step 5/7.</text>
</comment>
<dbReference type="RefSeq" id="WP_013930977.1">
    <property type="nucleotide sequence ID" value="NC_015703.1"/>
</dbReference>
<keyword evidence="7" id="KW-0460">Magnesium</keyword>
<dbReference type="EMBL" id="CP002859">
    <property type="protein sequence ID" value="AEI51709.1"/>
    <property type="molecule type" value="Genomic_DNA"/>
</dbReference>
<dbReference type="CDD" id="cd00464">
    <property type="entry name" value="SK"/>
    <property type="match status" value="1"/>
</dbReference>
<keyword evidence="3 7" id="KW-0547">Nucleotide-binding</keyword>
<keyword evidence="2 7" id="KW-0808">Transferase</keyword>
<evidence type="ECO:0000256" key="4">
    <source>
        <dbReference type="ARBA" id="ARBA00022777"/>
    </source>
</evidence>
<keyword evidence="7" id="KW-0963">Cytoplasm</keyword>